<feature type="coiled-coil region" evidence="9">
    <location>
        <begin position="572"/>
        <end position="599"/>
    </location>
</feature>
<evidence type="ECO:0000256" key="10">
    <source>
        <dbReference type="SAM" id="MobiDB-lite"/>
    </source>
</evidence>
<dbReference type="GO" id="GO:0071004">
    <property type="term" value="C:U2-type prespliceosome"/>
    <property type="evidence" value="ECO:0007669"/>
    <property type="project" value="TreeGrafter"/>
</dbReference>
<evidence type="ECO:0000256" key="4">
    <source>
        <dbReference type="ARBA" id="ARBA00023187"/>
    </source>
</evidence>
<dbReference type="PROSITE" id="PS51676">
    <property type="entry name" value="FF"/>
    <property type="match status" value="5"/>
</dbReference>
<dbReference type="FunFam" id="1.10.10.440:FF:000026">
    <property type="entry name" value="Pre-mRNA-processing protein 40A"/>
    <property type="match status" value="1"/>
</dbReference>
<feature type="domain" description="WW" evidence="11">
    <location>
        <begin position="171"/>
        <end position="204"/>
    </location>
</feature>
<keyword evidence="14" id="KW-1185">Reference proteome</keyword>
<evidence type="ECO:0000256" key="7">
    <source>
        <dbReference type="ARBA" id="ARBA00061317"/>
    </source>
</evidence>
<dbReference type="SMART" id="SM00441">
    <property type="entry name" value="FF"/>
    <property type="match status" value="5"/>
</dbReference>
<evidence type="ECO:0000313" key="14">
    <source>
        <dbReference type="Proteomes" id="UP000836841"/>
    </source>
</evidence>
<evidence type="ECO:0000313" key="13">
    <source>
        <dbReference type="EMBL" id="CAH2035655.1"/>
    </source>
</evidence>
<accession>A0AAU9R7Y2</accession>
<dbReference type="SUPFAM" id="SSF81698">
    <property type="entry name" value="FF domain"/>
    <property type="match status" value="5"/>
</dbReference>
<dbReference type="Pfam" id="PF01846">
    <property type="entry name" value="FF"/>
    <property type="match status" value="4"/>
</dbReference>
<dbReference type="PROSITE" id="PS01159">
    <property type="entry name" value="WW_DOMAIN_1"/>
    <property type="match status" value="1"/>
</dbReference>
<dbReference type="Gene3D" id="2.20.70.10">
    <property type="match status" value="2"/>
</dbReference>
<dbReference type="InterPro" id="IPR039726">
    <property type="entry name" value="Prp40-like"/>
</dbReference>
<dbReference type="PROSITE" id="PS50020">
    <property type="entry name" value="WW_DOMAIN_2"/>
    <property type="match status" value="2"/>
</dbReference>
<feature type="compositionally biased region" description="Basic residues" evidence="10">
    <location>
        <begin position="878"/>
        <end position="893"/>
    </location>
</feature>
<feature type="region of interest" description="Disordered" evidence="10">
    <location>
        <begin position="1"/>
        <end position="127"/>
    </location>
</feature>
<feature type="compositionally biased region" description="Basic and acidic residues" evidence="10">
    <location>
        <begin position="774"/>
        <end position="828"/>
    </location>
</feature>
<feature type="coiled-coil region" evidence="9">
    <location>
        <begin position="698"/>
        <end position="725"/>
    </location>
</feature>
<feature type="compositionally biased region" description="Polar residues" evidence="10">
    <location>
        <begin position="1"/>
        <end position="14"/>
    </location>
</feature>
<protein>
    <recommendedName>
        <fullName evidence="15">Pre-mRNA-processing protein 40A</fullName>
    </recommendedName>
</protein>
<keyword evidence="9" id="KW-0175">Coiled coil</keyword>
<feature type="compositionally biased region" description="Polar residues" evidence="10">
    <location>
        <begin position="167"/>
        <end position="176"/>
    </location>
</feature>
<dbReference type="Pfam" id="PF25432">
    <property type="entry name" value="FF_PRPF40A"/>
    <property type="match status" value="1"/>
</dbReference>
<dbReference type="InterPro" id="IPR036020">
    <property type="entry name" value="WW_dom_sf"/>
</dbReference>
<feature type="compositionally biased region" description="Low complexity" evidence="10">
    <location>
        <begin position="148"/>
        <end position="164"/>
    </location>
</feature>
<dbReference type="SUPFAM" id="SSF51045">
    <property type="entry name" value="WW domain"/>
    <property type="match status" value="2"/>
</dbReference>
<reference evidence="13 14" key="1">
    <citation type="submission" date="2022-03" db="EMBL/GenBank/DDBJ databases">
        <authorList>
            <person name="Nunn A."/>
            <person name="Chopra R."/>
            <person name="Nunn A."/>
            <person name="Contreras Garrido A."/>
        </authorList>
    </citation>
    <scope>NUCLEOTIDE SEQUENCE [LARGE SCALE GENOMIC DNA]</scope>
</reference>
<dbReference type="EMBL" id="OU466857">
    <property type="protein sequence ID" value="CAH2035655.1"/>
    <property type="molecule type" value="Genomic_DNA"/>
</dbReference>
<dbReference type="SMART" id="SM00456">
    <property type="entry name" value="WW"/>
    <property type="match status" value="2"/>
</dbReference>
<feature type="domain" description="WW" evidence="11">
    <location>
        <begin position="212"/>
        <end position="245"/>
    </location>
</feature>
<dbReference type="FunFam" id="1.10.10.440:FF:000024">
    <property type="entry name" value="Pre-mRNA-processing protein 40A"/>
    <property type="match status" value="1"/>
</dbReference>
<dbReference type="Gene3D" id="1.10.10.440">
    <property type="entry name" value="FF domain"/>
    <property type="match status" value="5"/>
</dbReference>
<evidence type="ECO:0000259" key="11">
    <source>
        <dbReference type="PROSITE" id="PS50020"/>
    </source>
</evidence>
<feature type="compositionally biased region" description="Polar residues" evidence="10">
    <location>
        <begin position="109"/>
        <end position="125"/>
    </location>
</feature>
<dbReference type="Proteomes" id="UP000836841">
    <property type="component" value="Chromosome 1"/>
</dbReference>
<evidence type="ECO:0000256" key="2">
    <source>
        <dbReference type="ARBA" id="ARBA00022664"/>
    </source>
</evidence>
<evidence type="ECO:0000256" key="8">
    <source>
        <dbReference type="ARBA" id="ARBA00064817"/>
    </source>
</evidence>
<organism evidence="13 14">
    <name type="scientific">Thlaspi arvense</name>
    <name type="common">Field penny-cress</name>
    <dbReference type="NCBI Taxonomy" id="13288"/>
    <lineage>
        <taxon>Eukaryota</taxon>
        <taxon>Viridiplantae</taxon>
        <taxon>Streptophyta</taxon>
        <taxon>Embryophyta</taxon>
        <taxon>Tracheophyta</taxon>
        <taxon>Spermatophyta</taxon>
        <taxon>Magnoliopsida</taxon>
        <taxon>eudicotyledons</taxon>
        <taxon>Gunneridae</taxon>
        <taxon>Pentapetalae</taxon>
        <taxon>rosids</taxon>
        <taxon>malvids</taxon>
        <taxon>Brassicales</taxon>
        <taxon>Brassicaceae</taxon>
        <taxon>Thlaspideae</taxon>
        <taxon>Thlaspi</taxon>
    </lineage>
</organism>
<gene>
    <name evidence="13" type="ORF">TAV2_LOCUS1112</name>
</gene>
<feature type="compositionally biased region" description="Acidic residues" evidence="10">
    <location>
        <begin position="921"/>
        <end position="936"/>
    </location>
</feature>
<dbReference type="Pfam" id="PF00397">
    <property type="entry name" value="WW"/>
    <property type="match status" value="2"/>
</dbReference>
<feature type="domain" description="FF" evidence="12">
    <location>
        <begin position="456"/>
        <end position="511"/>
    </location>
</feature>
<dbReference type="FunFam" id="1.10.10.440:FF:000013">
    <property type="entry name" value="pre-mRNA-processing protein 40A isoform X1"/>
    <property type="match status" value="1"/>
</dbReference>
<dbReference type="FunFam" id="2.20.70.10:FF:000228">
    <property type="entry name" value="Pre-mRNA-processing protein 40A"/>
    <property type="match status" value="1"/>
</dbReference>
<dbReference type="CDD" id="cd00201">
    <property type="entry name" value="WW"/>
    <property type="match status" value="2"/>
</dbReference>
<keyword evidence="4" id="KW-0508">mRNA splicing</keyword>
<dbReference type="GO" id="GO:0045292">
    <property type="term" value="P:mRNA cis splicing, via spliceosome"/>
    <property type="evidence" value="ECO:0007669"/>
    <property type="project" value="InterPro"/>
</dbReference>
<evidence type="ECO:0000256" key="6">
    <source>
        <dbReference type="ARBA" id="ARBA00056384"/>
    </source>
</evidence>
<dbReference type="PANTHER" id="PTHR11864:SF0">
    <property type="entry name" value="PRP40 PRE-MRNA PROCESSING FACTOR 40 HOMOLOG A (YEAST)"/>
    <property type="match status" value="1"/>
</dbReference>
<feature type="domain" description="FF" evidence="12">
    <location>
        <begin position="596"/>
        <end position="659"/>
    </location>
</feature>
<feature type="compositionally biased region" description="Basic and acidic residues" evidence="10">
    <location>
        <begin position="860"/>
        <end position="877"/>
    </location>
</feature>
<feature type="coiled-coil region" evidence="9">
    <location>
        <begin position="446"/>
        <end position="476"/>
    </location>
</feature>
<feature type="compositionally biased region" description="Low complexity" evidence="10">
    <location>
        <begin position="38"/>
        <end position="58"/>
    </location>
</feature>
<feature type="domain" description="FF" evidence="12">
    <location>
        <begin position="703"/>
        <end position="770"/>
    </location>
</feature>
<dbReference type="GO" id="GO:0070063">
    <property type="term" value="F:RNA polymerase binding"/>
    <property type="evidence" value="ECO:0007669"/>
    <property type="project" value="UniProtKB-ARBA"/>
</dbReference>
<feature type="compositionally biased region" description="Low complexity" evidence="10">
    <location>
        <begin position="89"/>
        <end position="104"/>
    </location>
</feature>
<evidence type="ECO:0000256" key="5">
    <source>
        <dbReference type="ARBA" id="ARBA00023242"/>
    </source>
</evidence>
<proteinExistence type="inferred from homology"/>
<dbReference type="AlphaFoldDB" id="A0AAU9R7Y2"/>
<evidence type="ECO:0000256" key="9">
    <source>
        <dbReference type="SAM" id="Coils"/>
    </source>
</evidence>
<feature type="compositionally biased region" description="Basic and acidic residues" evidence="10">
    <location>
        <begin position="910"/>
        <end position="920"/>
    </location>
</feature>
<feature type="compositionally biased region" description="Basic and acidic residues" evidence="10">
    <location>
        <begin position="837"/>
        <end position="850"/>
    </location>
</feature>
<comment type="subunit">
    <text evidence="8">Interacts (via the WW domains) with the phosphorylated C-terminal domain of NRPB1 (via CTD domain).</text>
</comment>
<evidence type="ECO:0008006" key="15">
    <source>
        <dbReference type="Google" id="ProtNLM"/>
    </source>
</evidence>
<evidence type="ECO:0000259" key="12">
    <source>
        <dbReference type="PROSITE" id="PS51676"/>
    </source>
</evidence>
<evidence type="ECO:0000256" key="1">
    <source>
        <dbReference type="ARBA" id="ARBA00004123"/>
    </source>
</evidence>
<feature type="region of interest" description="Disordered" evidence="10">
    <location>
        <begin position="148"/>
        <end position="181"/>
    </location>
</feature>
<dbReference type="GO" id="GO:0003723">
    <property type="term" value="F:RNA binding"/>
    <property type="evidence" value="ECO:0007669"/>
    <property type="project" value="TreeGrafter"/>
</dbReference>
<keyword evidence="3" id="KW-0677">Repeat</keyword>
<comment type="subcellular location">
    <subcellularLocation>
        <location evidence="1">Nucleus</location>
    </subcellularLocation>
</comment>
<dbReference type="PANTHER" id="PTHR11864">
    <property type="entry name" value="PRE-MRNA-PROCESSING PROTEIN PRP40"/>
    <property type="match status" value="1"/>
</dbReference>
<dbReference type="InterPro" id="IPR036517">
    <property type="entry name" value="FF_domain_sf"/>
</dbReference>
<keyword evidence="5" id="KW-0539">Nucleus</keyword>
<feature type="domain" description="FF" evidence="12">
    <location>
        <begin position="517"/>
        <end position="578"/>
    </location>
</feature>
<sequence length="936" mass="107247">MANNPPQSSGSQQFRPMVPGQHFVPAASQPFNPYGHVPPNVQSQPPQFPQPIQQQLFPVRPGQPAHITSSSQPVSAPYIQPQPNAPPMTGFGTSGPPFSSSYTFVPPSYGQQQPPSLVQPNSQMHAASVVPPAANSWAAPVNQSTTLVSPVQQTGQQTPVTLPTDSGRLTPQSASDWQEHKSADGRKYYYNKQTKQSSWEKPLELMTPLERADASTVWKEFTTAEGRKYYYNKVTKESKWTIPEDLKLAREQAESASAKRSLSEAGSTSLSHIAALSSDPAVSTTVTSVVPNTSSTISGHSSSPIPAGLAVPVTYPTPVAPVTPTSAATSDTEATAMGQMIQMTELQQKTMRHDFAIPAENKEMAVNGKANLTTGDKANIEEPMVYATKQEAKAAFKALLESVNVQSDWSWEQATKEIVHDKRYGALRTLGERKQAFNEYLGQRKKVEAEERRRRQKKAREEYVKMLEECEELSSSVKWSKAMSLFENDERFKAVERPRDREDLFDNYIVELERKEREKAVEEHRQKMGEYRKFLETCDYIKANSQWRKIQDRLEDDERCSSLEKIDRLIGFEEYVVDLEKEEEEHKRVEKEHIRRAERKNRDAFRTLLEEHVAAGILTAKTYWPEYCIELKELPQYQAVASNTSGSTPKDLFEDVTEELEKQIAMVSSWMFEDFKSALSEDLSSQPISDINVKLIFNDLLERMKEKEEKEARKLQRLAEEFTNLLRTFKEVTAASNWEDIKQLVEESEEYRSIGDDSVSKGLFEEYITSLQEKAKEKERKRDEEKSRKEKEREEKEKRKDKEKESRREKEREREKERGKERSTKREESDGEAVDVSEGHREEKRKGKDRERKHRRRHHNSDEDVSSDRDDREESKKSSRKHGNDRKKSRKHANSPESDSESRHKRQKKEHRESSRRGGNDELEDGEVGEDGEIRL</sequence>
<name>A0AAU9R7Y2_THLAR</name>
<dbReference type="InterPro" id="IPR002713">
    <property type="entry name" value="FF_domain"/>
</dbReference>
<keyword evidence="2" id="KW-0507">mRNA processing</keyword>
<comment type="similarity">
    <text evidence="7">Belongs to the PRPF40 family.</text>
</comment>
<evidence type="ECO:0000256" key="3">
    <source>
        <dbReference type="ARBA" id="ARBA00022737"/>
    </source>
</evidence>
<dbReference type="GO" id="GO:0005685">
    <property type="term" value="C:U1 snRNP"/>
    <property type="evidence" value="ECO:0007669"/>
    <property type="project" value="TreeGrafter"/>
</dbReference>
<comment type="function">
    <text evidence="6">Binds the phosphorylated C-terminal domain (CTD) of the largest subunit of RNA polymerase II and functions as a scaffold for RNA processing machineries. May be involved in pre-mRNA splicing.</text>
</comment>
<dbReference type="InterPro" id="IPR001202">
    <property type="entry name" value="WW_dom"/>
</dbReference>
<feature type="domain" description="FF" evidence="12">
    <location>
        <begin position="389"/>
        <end position="443"/>
    </location>
</feature>
<feature type="region of interest" description="Disordered" evidence="10">
    <location>
        <begin position="774"/>
        <end position="936"/>
    </location>
</feature>